<dbReference type="InterPro" id="IPR013087">
    <property type="entry name" value="Znf_C2H2_type"/>
</dbReference>
<evidence type="ECO:0000313" key="3">
    <source>
        <dbReference type="Proteomes" id="UP001375240"/>
    </source>
</evidence>
<name>A0AAV9UK46_9PEZI</name>
<sequence length="315" mass="35803">MAEGYMGVNSPSGLQTTSEIRMQMMAQVPTVISTRIPPREVVDAGHLHHGTDDIVAYYCPCRGCGYKFNNQKDRLDHARWRHAWCWECNRGFETLKELDHFCVPTCQEVFDRPSRLIEHIERDECNANPEKRISEHWLAHAIILDYAAAHGRSDADKIYISKLGAKCITLDGQTGWIADPLGRFYDVAKAGEAPFILAHMCPVAGENGATAYVPIDYLTCLTCGDKWGEAVWYYDHMRTGADDRYVLYNCGYCEAGYQWLSEIVRHYENGCPYAERMRMQAVEGKRGSGGMVDIYVDEEDQTEDGEVEHDGEYED</sequence>
<dbReference type="Proteomes" id="UP001375240">
    <property type="component" value="Unassembled WGS sequence"/>
</dbReference>
<dbReference type="PROSITE" id="PS00028">
    <property type="entry name" value="ZINC_FINGER_C2H2_1"/>
    <property type="match status" value="1"/>
</dbReference>
<feature type="domain" description="C2H2-type" evidence="1">
    <location>
        <begin position="59"/>
        <end position="82"/>
    </location>
</feature>
<evidence type="ECO:0000313" key="2">
    <source>
        <dbReference type="EMBL" id="KAK6341647.1"/>
    </source>
</evidence>
<reference evidence="2 3" key="1">
    <citation type="submission" date="2019-10" db="EMBL/GenBank/DDBJ databases">
        <authorList>
            <person name="Palmer J.M."/>
        </authorList>
    </citation>
    <scope>NUCLEOTIDE SEQUENCE [LARGE SCALE GENOMIC DNA]</scope>
    <source>
        <strain evidence="2 3">TWF696</strain>
    </source>
</reference>
<keyword evidence="3" id="KW-1185">Reference proteome</keyword>
<gene>
    <name evidence="2" type="ORF">TWF696_008716</name>
</gene>
<organism evidence="2 3">
    <name type="scientific">Orbilia brochopaga</name>
    <dbReference type="NCBI Taxonomy" id="3140254"/>
    <lineage>
        <taxon>Eukaryota</taxon>
        <taxon>Fungi</taxon>
        <taxon>Dikarya</taxon>
        <taxon>Ascomycota</taxon>
        <taxon>Pezizomycotina</taxon>
        <taxon>Orbiliomycetes</taxon>
        <taxon>Orbiliales</taxon>
        <taxon>Orbiliaceae</taxon>
        <taxon>Orbilia</taxon>
    </lineage>
</organism>
<evidence type="ECO:0000259" key="1">
    <source>
        <dbReference type="PROSITE" id="PS00028"/>
    </source>
</evidence>
<comment type="caution">
    <text evidence="2">The sequence shown here is derived from an EMBL/GenBank/DDBJ whole genome shotgun (WGS) entry which is preliminary data.</text>
</comment>
<dbReference type="EMBL" id="JAVHNQ010000007">
    <property type="protein sequence ID" value="KAK6341647.1"/>
    <property type="molecule type" value="Genomic_DNA"/>
</dbReference>
<proteinExistence type="predicted"/>
<accession>A0AAV9UK46</accession>
<protein>
    <recommendedName>
        <fullName evidence="1">C2H2-type domain-containing protein</fullName>
    </recommendedName>
</protein>
<dbReference type="AlphaFoldDB" id="A0AAV9UK46"/>